<dbReference type="KEGG" id="scm:SCHCO_02689764"/>
<keyword evidence="2" id="KW-1185">Reference proteome</keyword>
<dbReference type="OMA" id="RMFRAVH"/>
<dbReference type="VEuPathDB" id="FungiDB:SCHCODRAFT_02689764"/>
<dbReference type="OrthoDB" id="3178870at2759"/>
<sequence length="278" mass="30450">MSSPSPPSNAYRLLRRALNRTSRLVRLALELPTAQEPIWVLFEARFQLRAFESTFSPGHGLAAFLASQPFITELGIRARGSSLPLPTFALPRLSQLRAAHAAPGLLADIIAGRPVAAVSLPLYAGAASSAALDAISRSTAHIKKFTALAFDARPPQDVLEEIAARVPHLIALHLIAFLGQYDSKSLLDSSRILRRLPQLEFITCMAASSMATTEDDEMRIAAAWRESCPKLRAVILPRGRMLLYQNNLQRWSTLDHAEEMSKIGIDDALPGRRVVSGR</sequence>
<feature type="non-terminal residue" evidence="1">
    <location>
        <position position="278"/>
    </location>
</feature>
<name>D8Q772_SCHCM</name>
<dbReference type="InParanoid" id="D8Q772"/>
<evidence type="ECO:0000313" key="1">
    <source>
        <dbReference type="EMBL" id="EFI96360.1"/>
    </source>
</evidence>
<accession>D8Q772</accession>
<organism evidence="2">
    <name type="scientific">Schizophyllum commune (strain H4-8 / FGSC 9210)</name>
    <name type="common">Split gill fungus</name>
    <dbReference type="NCBI Taxonomy" id="578458"/>
    <lineage>
        <taxon>Eukaryota</taxon>
        <taxon>Fungi</taxon>
        <taxon>Dikarya</taxon>
        <taxon>Basidiomycota</taxon>
        <taxon>Agaricomycotina</taxon>
        <taxon>Agaricomycetes</taxon>
        <taxon>Agaricomycetidae</taxon>
        <taxon>Agaricales</taxon>
        <taxon>Schizophyllaceae</taxon>
        <taxon>Schizophyllum</taxon>
    </lineage>
</organism>
<dbReference type="AlphaFoldDB" id="D8Q772"/>
<dbReference type="Proteomes" id="UP000007431">
    <property type="component" value="Unassembled WGS sequence"/>
</dbReference>
<protein>
    <submittedName>
        <fullName evidence="1">Expressed protein</fullName>
    </submittedName>
</protein>
<reference evidence="1 2" key="1">
    <citation type="journal article" date="2010" name="Nat. Biotechnol.">
        <title>Genome sequence of the model mushroom Schizophyllum commune.</title>
        <authorList>
            <person name="Ohm R.A."/>
            <person name="de Jong J.F."/>
            <person name="Lugones L.G."/>
            <person name="Aerts A."/>
            <person name="Kothe E."/>
            <person name="Stajich J.E."/>
            <person name="de Vries R.P."/>
            <person name="Record E."/>
            <person name="Levasseur A."/>
            <person name="Baker S.E."/>
            <person name="Bartholomew K.A."/>
            <person name="Coutinho P.M."/>
            <person name="Erdmann S."/>
            <person name="Fowler T.J."/>
            <person name="Gathman A.C."/>
            <person name="Lombard V."/>
            <person name="Henrissat B."/>
            <person name="Knabe N."/>
            <person name="Kuees U."/>
            <person name="Lilly W.W."/>
            <person name="Lindquist E."/>
            <person name="Lucas S."/>
            <person name="Magnuson J.K."/>
            <person name="Piumi F."/>
            <person name="Raudaskoski M."/>
            <person name="Salamov A."/>
            <person name="Schmutz J."/>
            <person name="Schwarze F.W.M.R."/>
            <person name="vanKuyk P.A."/>
            <person name="Horton J.S."/>
            <person name="Grigoriev I.V."/>
            <person name="Woesten H.A.B."/>
        </authorList>
    </citation>
    <scope>NUCLEOTIDE SEQUENCE [LARGE SCALE GENOMIC DNA]</scope>
    <source>
        <strain evidence="2">H4-8 / FGSC 9210</strain>
    </source>
</reference>
<proteinExistence type="predicted"/>
<dbReference type="RefSeq" id="XP_003031263.1">
    <property type="nucleotide sequence ID" value="XM_003031217.1"/>
</dbReference>
<dbReference type="GeneID" id="9592533"/>
<gene>
    <name evidence="1" type="ORF">SCHCODRAFT_109652</name>
</gene>
<dbReference type="eggNOG" id="ENOG502SNH9">
    <property type="taxonomic scope" value="Eukaryota"/>
</dbReference>
<dbReference type="EMBL" id="GL377307">
    <property type="protein sequence ID" value="EFI96360.1"/>
    <property type="molecule type" value="Genomic_DNA"/>
</dbReference>
<evidence type="ECO:0000313" key="2">
    <source>
        <dbReference type="Proteomes" id="UP000007431"/>
    </source>
</evidence>
<dbReference type="HOGENOM" id="CLU_036643_0_0_1"/>